<evidence type="ECO:0000313" key="5">
    <source>
        <dbReference type="Proteomes" id="UP001055804"/>
    </source>
</evidence>
<reference evidence="4" key="1">
    <citation type="submission" date="2022-06" db="EMBL/GenBank/DDBJ databases">
        <title>Isolation and Genomics of Futiania mangrovii gen. nov., sp. nov., a Rare and Metabolically-versatile member in the Class Alphaproteobacteria.</title>
        <authorList>
            <person name="Liu L."/>
            <person name="Huang W.-C."/>
            <person name="Pan J."/>
            <person name="Li J."/>
            <person name="Huang Y."/>
            <person name="Du H."/>
            <person name="Liu Y."/>
            <person name="Li M."/>
        </authorList>
    </citation>
    <scope>NUCLEOTIDE SEQUENCE</scope>
    <source>
        <strain evidence="4">FT118</strain>
    </source>
</reference>
<dbReference type="EMBL" id="JAMZFT010000003">
    <property type="protein sequence ID" value="MCP1337562.1"/>
    <property type="molecule type" value="Genomic_DNA"/>
</dbReference>
<dbReference type="GO" id="GO:0008168">
    <property type="term" value="F:methyltransferase activity"/>
    <property type="evidence" value="ECO:0007669"/>
    <property type="project" value="UniProtKB-KW"/>
</dbReference>
<comment type="caution">
    <text evidence="4">The sequence shown here is derived from an EMBL/GenBank/DDBJ whole genome shotgun (WGS) entry which is preliminary data.</text>
</comment>
<protein>
    <submittedName>
        <fullName evidence="4">Methyltransferase</fullName>
    </submittedName>
</protein>
<dbReference type="GO" id="GO:0032259">
    <property type="term" value="P:methylation"/>
    <property type="evidence" value="ECO:0007669"/>
    <property type="project" value="UniProtKB-KW"/>
</dbReference>
<evidence type="ECO:0000313" key="4">
    <source>
        <dbReference type="EMBL" id="MCP1337562.1"/>
    </source>
</evidence>
<dbReference type="PANTHER" id="PTHR47739">
    <property type="entry name" value="TRNA1(VAL) (ADENINE(37)-N6)-METHYLTRANSFERASE"/>
    <property type="match status" value="1"/>
</dbReference>
<sequence>MTAAPDLTEDLLMGGRVRLRQPRGGLRAGSDALLLAAAVPLPEAGRAMRVLDAGCGVGTAGLALLARARDAGAEGLSVTGLEIEPALAALADENAAANGWAARMTALCGDLGEDAGGIAPNAFDEVMTNPPFFDPAKGPSAPDPVRARARSDGPLGMGGWIARAARFVRPRGRLTVILRAERLDEALAAITPGFGGIAVFPLWPAADQPAKRVIVRARKGVRTPLRLLPGLVLHDRPERYTAAAEEVLREGRALAL</sequence>
<name>A0A9J6PNB8_9PROT</name>
<dbReference type="CDD" id="cd02440">
    <property type="entry name" value="AdoMet_MTases"/>
    <property type="match status" value="1"/>
</dbReference>
<dbReference type="Proteomes" id="UP001055804">
    <property type="component" value="Unassembled WGS sequence"/>
</dbReference>
<dbReference type="InterPro" id="IPR007848">
    <property type="entry name" value="Small_mtfrase_dom"/>
</dbReference>
<feature type="domain" description="Methyltransferase small" evidence="3">
    <location>
        <begin position="41"/>
        <end position="135"/>
    </location>
</feature>
<gene>
    <name evidence="4" type="ORF">NJQ99_14160</name>
</gene>
<keyword evidence="1 4" id="KW-0489">Methyltransferase</keyword>
<dbReference type="AlphaFoldDB" id="A0A9J6PNB8"/>
<dbReference type="InterPro" id="IPR050210">
    <property type="entry name" value="tRNA_Adenine-N(6)_MTase"/>
</dbReference>
<proteinExistence type="predicted"/>
<organism evidence="4 5">
    <name type="scientific">Futiania mangrovi</name>
    <dbReference type="NCBI Taxonomy" id="2959716"/>
    <lineage>
        <taxon>Bacteria</taxon>
        <taxon>Pseudomonadati</taxon>
        <taxon>Pseudomonadota</taxon>
        <taxon>Alphaproteobacteria</taxon>
        <taxon>Futianiales</taxon>
        <taxon>Futianiaceae</taxon>
        <taxon>Futiania</taxon>
    </lineage>
</organism>
<accession>A0A9J6PNB8</accession>
<dbReference type="PANTHER" id="PTHR47739:SF1">
    <property type="entry name" value="TRNA1(VAL) (ADENINE(37)-N6)-METHYLTRANSFERASE"/>
    <property type="match status" value="1"/>
</dbReference>
<dbReference type="InterPro" id="IPR029063">
    <property type="entry name" value="SAM-dependent_MTases_sf"/>
</dbReference>
<evidence type="ECO:0000256" key="1">
    <source>
        <dbReference type="ARBA" id="ARBA00022603"/>
    </source>
</evidence>
<dbReference type="RefSeq" id="WP_269333526.1">
    <property type="nucleotide sequence ID" value="NZ_JAMZFT010000003.1"/>
</dbReference>
<evidence type="ECO:0000259" key="3">
    <source>
        <dbReference type="Pfam" id="PF05175"/>
    </source>
</evidence>
<keyword evidence="2" id="KW-0949">S-adenosyl-L-methionine</keyword>
<dbReference type="Pfam" id="PF05175">
    <property type="entry name" value="MTS"/>
    <property type="match status" value="1"/>
</dbReference>
<keyword evidence="5" id="KW-1185">Reference proteome</keyword>
<dbReference type="Gene3D" id="3.40.50.150">
    <property type="entry name" value="Vaccinia Virus protein VP39"/>
    <property type="match status" value="1"/>
</dbReference>
<keyword evidence="1 4" id="KW-0808">Transferase</keyword>
<evidence type="ECO:0000256" key="2">
    <source>
        <dbReference type="ARBA" id="ARBA00022691"/>
    </source>
</evidence>
<dbReference type="SUPFAM" id="SSF53335">
    <property type="entry name" value="S-adenosyl-L-methionine-dependent methyltransferases"/>
    <property type="match status" value="1"/>
</dbReference>